<dbReference type="EMBL" id="MHRX01000026">
    <property type="protein sequence ID" value="OHA33716.1"/>
    <property type="molecule type" value="Genomic_DNA"/>
</dbReference>
<comment type="caution">
    <text evidence="2">The sequence shown here is derived from an EMBL/GenBank/DDBJ whole genome shotgun (WGS) entry which is preliminary data.</text>
</comment>
<evidence type="ECO:0000256" key="1">
    <source>
        <dbReference type="SAM" id="MobiDB-lite"/>
    </source>
</evidence>
<dbReference type="AlphaFoldDB" id="A0A1G2NCB1"/>
<gene>
    <name evidence="2" type="ORF">A2928_01945</name>
</gene>
<feature type="region of interest" description="Disordered" evidence="1">
    <location>
        <begin position="1"/>
        <end position="30"/>
    </location>
</feature>
<protein>
    <submittedName>
        <fullName evidence="2">Uncharacterized protein</fullName>
    </submittedName>
</protein>
<reference evidence="2 3" key="1">
    <citation type="journal article" date="2016" name="Nat. Commun.">
        <title>Thousands of microbial genomes shed light on interconnected biogeochemical processes in an aquifer system.</title>
        <authorList>
            <person name="Anantharaman K."/>
            <person name="Brown C.T."/>
            <person name="Hug L.A."/>
            <person name="Sharon I."/>
            <person name="Castelle C.J."/>
            <person name="Probst A.J."/>
            <person name="Thomas B.C."/>
            <person name="Singh A."/>
            <person name="Wilkins M.J."/>
            <person name="Karaoz U."/>
            <person name="Brodie E.L."/>
            <person name="Williams K.H."/>
            <person name="Hubbard S.S."/>
            <person name="Banfield J.F."/>
        </authorList>
    </citation>
    <scope>NUCLEOTIDE SEQUENCE [LARGE SCALE GENOMIC DNA]</scope>
</reference>
<sequence>MTTTAARRLADTPPLRYGVPASRTRRPPSPRFPFPFFLKNARVFFKSVMEKRGEGDFLSQHQFDFLNCIIHNYHRFQNLKRDISSRVQQQFFAFEPRRLSPSITHNI</sequence>
<proteinExistence type="predicted"/>
<organism evidence="2 3">
    <name type="scientific">Candidatus Taylorbacteria bacterium RIFCSPLOWO2_01_FULL_45_15b</name>
    <dbReference type="NCBI Taxonomy" id="1802319"/>
    <lineage>
        <taxon>Bacteria</taxon>
        <taxon>Candidatus Tayloriibacteriota</taxon>
    </lineage>
</organism>
<accession>A0A1G2NCB1</accession>
<dbReference type="Proteomes" id="UP000176221">
    <property type="component" value="Unassembled WGS sequence"/>
</dbReference>
<evidence type="ECO:0000313" key="2">
    <source>
        <dbReference type="EMBL" id="OHA33716.1"/>
    </source>
</evidence>
<name>A0A1G2NCB1_9BACT</name>
<evidence type="ECO:0000313" key="3">
    <source>
        <dbReference type="Proteomes" id="UP000176221"/>
    </source>
</evidence>
<dbReference type="STRING" id="1802319.A2928_01945"/>